<gene>
    <name evidence="2" type="ORF">BO70DRAFT_400300</name>
</gene>
<dbReference type="SUPFAM" id="SSF50494">
    <property type="entry name" value="Trypsin-like serine proteases"/>
    <property type="match status" value="1"/>
</dbReference>
<sequence length="77" mass="8035">MAPGDSGSLVFTSTGHVVGIAFGGSHDGDVLYFTHSHDLVDEIKATSKRDPWLKDIGWSSSASAGPSSWGGKQQQSS</sequence>
<accession>A0A317V3P1</accession>
<evidence type="ECO:0000256" key="1">
    <source>
        <dbReference type="SAM" id="MobiDB-lite"/>
    </source>
</evidence>
<dbReference type="Gene3D" id="2.40.10.10">
    <property type="entry name" value="Trypsin-like serine proteases"/>
    <property type="match status" value="1"/>
</dbReference>
<dbReference type="Proteomes" id="UP000247233">
    <property type="component" value="Unassembled WGS sequence"/>
</dbReference>
<dbReference type="GeneID" id="37069153"/>
<evidence type="ECO:0000313" key="3">
    <source>
        <dbReference type="Proteomes" id="UP000247233"/>
    </source>
</evidence>
<protein>
    <recommendedName>
        <fullName evidence="4">Peptidase S1 domain-containing protein</fullName>
    </recommendedName>
</protein>
<dbReference type="InterPro" id="IPR043504">
    <property type="entry name" value="Peptidase_S1_PA_chymotrypsin"/>
</dbReference>
<dbReference type="VEuPathDB" id="FungiDB:BO70DRAFT_400300"/>
<feature type="compositionally biased region" description="Low complexity" evidence="1">
    <location>
        <begin position="57"/>
        <end position="71"/>
    </location>
</feature>
<keyword evidence="3" id="KW-1185">Reference proteome</keyword>
<dbReference type="OrthoDB" id="4490828at2759"/>
<evidence type="ECO:0008006" key="4">
    <source>
        <dbReference type="Google" id="ProtNLM"/>
    </source>
</evidence>
<organism evidence="2 3">
    <name type="scientific">Aspergillus heteromorphus CBS 117.55</name>
    <dbReference type="NCBI Taxonomy" id="1448321"/>
    <lineage>
        <taxon>Eukaryota</taxon>
        <taxon>Fungi</taxon>
        <taxon>Dikarya</taxon>
        <taxon>Ascomycota</taxon>
        <taxon>Pezizomycotina</taxon>
        <taxon>Eurotiomycetes</taxon>
        <taxon>Eurotiomycetidae</taxon>
        <taxon>Eurotiales</taxon>
        <taxon>Aspergillaceae</taxon>
        <taxon>Aspergillus</taxon>
        <taxon>Aspergillus subgen. Circumdati</taxon>
    </lineage>
</organism>
<dbReference type="InterPro" id="IPR009003">
    <property type="entry name" value="Peptidase_S1_PA"/>
</dbReference>
<comment type="caution">
    <text evidence="2">The sequence shown here is derived from an EMBL/GenBank/DDBJ whole genome shotgun (WGS) entry which is preliminary data.</text>
</comment>
<proteinExistence type="predicted"/>
<dbReference type="RefSeq" id="XP_025395395.1">
    <property type="nucleotide sequence ID" value="XM_025546916.1"/>
</dbReference>
<dbReference type="AlphaFoldDB" id="A0A317V3P1"/>
<name>A0A317V3P1_9EURO</name>
<dbReference type="EMBL" id="MSFL01000035">
    <property type="protein sequence ID" value="PWY68685.1"/>
    <property type="molecule type" value="Genomic_DNA"/>
</dbReference>
<feature type="region of interest" description="Disordered" evidence="1">
    <location>
        <begin position="54"/>
        <end position="77"/>
    </location>
</feature>
<reference evidence="2 3" key="1">
    <citation type="submission" date="2016-12" db="EMBL/GenBank/DDBJ databases">
        <title>The genomes of Aspergillus section Nigri reveals drivers in fungal speciation.</title>
        <authorList>
            <consortium name="DOE Joint Genome Institute"/>
            <person name="Vesth T.C."/>
            <person name="Nybo J."/>
            <person name="Theobald S."/>
            <person name="Brandl J."/>
            <person name="Frisvad J.C."/>
            <person name="Nielsen K.F."/>
            <person name="Lyhne E.K."/>
            <person name="Kogle M.E."/>
            <person name="Kuo A."/>
            <person name="Riley R."/>
            <person name="Clum A."/>
            <person name="Nolan M."/>
            <person name="Lipzen A."/>
            <person name="Salamov A."/>
            <person name="Henrissat B."/>
            <person name="Wiebenga A."/>
            <person name="De Vries R.P."/>
            <person name="Grigoriev I.V."/>
            <person name="Mortensen U.H."/>
            <person name="Andersen M.R."/>
            <person name="Baker S.E."/>
        </authorList>
    </citation>
    <scope>NUCLEOTIDE SEQUENCE [LARGE SCALE GENOMIC DNA]</scope>
    <source>
        <strain evidence="2 3">CBS 117.55</strain>
    </source>
</reference>
<evidence type="ECO:0000313" key="2">
    <source>
        <dbReference type="EMBL" id="PWY68685.1"/>
    </source>
</evidence>